<gene>
    <name evidence="4" type="ORF">D8674_034885</name>
</gene>
<organism evidence="4 5">
    <name type="scientific">Pyrus ussuriensis x Pyrus communis</name>
    <dbReference type="NCBI Taxonomy" id="2448454"/>
    <lineage>
        <taxon>Eukaryota</taxon>
        <taxon>Viridiplantae</taxon>
        <taxon>Streptophyta</taxon>
        <taxon>Embryophyta</taxon>
        <taxon>Tracheophyta</taxon>
        <taxon>Spermatophyta</taxon>
        <taxon>Magnoliopsida</taxon>
        <taxon>eudicotyledons</taxon>
        <taxon>Gunneridae</taxon>
        <taxon>Pentapetalae</taxon>
        <taxon>rosids</taxon>
        <taxon>fabids</taxon>
        <taxon>Rosales</taxon>
        <taxon>Rosaceae</taxon>
        <taxon>Amygdaloideae</taxon>
        <taxon>Maleae</taxon>
        <taxon>Pyrus</taxon>
    </lineage>
</organism>
<evidence type="ECO:0000256" key="2">
    <source>
        <dbReference type="SAM" id="Phobius"/>
    </source>
</evidence>
<evidence type="ECO:0000313" key="5">
    <source>
        <dbReference type="Proteomes" id="UP000327157"/>
    </source>
</evidence>
<reference evidence="4 5" key="1">
    <citation type="submission" date="2019-09" db="EMBL/GenBank/DDBJ databases">
        <authorList>
            <person name="Ou C."/>
        </authorList>
    </citation>
    <scope>NUCLEOTIDE SEQUENCE [LARGE SCALE GENOMIC DNA]</scope>
    <source>
        <strain evidence="4">S2</strain>
        <tissue evidence="4">Leaf</tissue>
    </source>
</reference>
<dbReference type="Pfam" id="PF01937">
    <property type="entry name" value="ARMT1-like_dom"/>
    <property type="match status" value="1"/>
</dbReference>
<comment type="caution">
    <text evidence="4">The sequence shown here is derived from an EMBL/GenBank/DDBJ whole genome shotgun (WGS) entry which is preliminary data.</text>
</comment>
<dbReference type="OrthoDB" id="498611at2759"/>
<keyword evidence="2" id="KW-0812">Transmembrane</keyword>
<accession>A0A5N5GAV4</accession>
<keyword evidence="5" id="KW-1185">Reference proteome</keyword>
<dbReference type="InterPro" id="IPR036075">
    <property type="entry name" value="ARMT-1-like_metal-bd_sf"/>
</dbReference>
<protein>
    <recommendedName>
        <fullName evidence="3">Damage-control phosphatase ARMT1-like metal-binding domain-containing protein</fullName>
    </recommendedName>
</protein>
<feature type="transmembrane region" description="Helical" evidence="2">
    <location>
        <begin position="6"/>
        <end position="31"/>
    </location>
</feature>
<feature type="domain" description="Damage-control phosphatase ARMT1-like metal-binding" evidence="3">
    <location>
        <begin position="35"/>
        <end position="84"/>
    </location>
</feature>
<dbReference type="Proteomes" id="UP000327157">
    <property type="component" value="Chromosome 9"/>
</dbReference>
<sequence length="141" mass="16563">MIYCGIIFLAFKFFYFLFFIFIYLFIFCFVWEIQLLCRLREQVLRKLGFQDIFKKVKDEENAKAISLFENAVDLNDAIEDEVKLGLIENILIHPNAKGERRQRLALLIITHPQMTIHQNYKLSSNKTSLIKSGGSSNHKNN</sequence>
<evidence type="ECO:0000259" key="3">
    <source>
        <dbReference type="Pfam" id="PF01937"/>
    </source>
</evidence>
<reference evidence="5" key="2">
    <citation type="submission" date="2019-10" db="EMBL/GenBank/DDBJ databases">
        <title>A de novo genome assembly of a pear dwarfing rootstock.</title>
        <authorList>
            <person name="Wang F."/>
            <person name="Wang J."/>
            <person name="Li S."/>
            <person name="Zhang Y."/>
            <person name="Fang M."/>
            <person name="Ma L."/>
            <person name="Zhao Y."/>
            <person name="Jiang S."/>
        </authorList>
    </citation>
    <scope>NUCLEOTIDE SEQUENCE [LARGE SCALE GENOMIC DNA]</scope>
</reference>
<dbReference type="SUPFAM" id="SSF111321">
    <property type="entry name" value="AF1104-like"/>
    <property type="match status" value="1"/>
</dbReference>
<dbReference type="InterPro" id="IPR002791">
    <property type="entry name" value="ARMT1-like_metal-bd"/>
</dbReference>
<evidence type="ECO:0000313" key="4">
    <source>
        <dbReference type="EMBL" id="KAB2612569.1"/>
    </source>
</evidence>
<evidence type="ECO:0000256" key="1">
    <source>
        <dbReference type="ARBA" id="ARBA00001967"/>
    </source>
</evidence>
<dbReference type="EMBL" id="SMOL01000458">
    <property type="protein sequence ID" value="KAB2612569.1"/>
    <property type="molecule type" value="Genomic_DNA"/>
</dbReference>
<reference evidence="4 5" key="3">
    <citation type="submission" date="2019-11" db="EMBL/GenBank/DDBJ databases">
        <title>A de novo genome assembly of a pear dwarfing rootstock.</title>
        <authorList>
            <person name="Wang F."/>
            <person name="Wang J."/>
            <person name="Li S."/>
            <person name="Zhang Y."/>
            <person name="Fang M."/>
            <person name="Ma L."/>
            <person name="Zhao Y."/>
            <person name="Jiang S."/>
        </authorList>
    </citation>
    <scope>NUCLEOTIDE SEQUENCE [LARGE SCALE GENOMIC DNA]</scope>
    <source>
        <strain evidence="4">S2</strain>
        <tissue evidence="4">Leaf</tissue>
    </source>
</reference>
<proteinExistence type="predicted"/>
<keyword evidence="2" id="KW-0472">Membrane</keyword>
<keyword evidence="2" id="KW-1133">Transmembrane helix</keyword>
<dbReference type="AlphaFoldDB" id="A0A5N5GAV4"/>
<name>A0A5N5GAV4_9ROSA</name>
<comment type="cofactor">
    <cofactor evidence="1">
        <name>Ni(2+)</name>
        <dbReference type="ChEBI" id="CHEBI:49786"/>
    </cofactor>
</comment>